<evidence type="ECO:0000256" key="6">
    <source>
        <dbReference type="ARBA" id="ARBA00022833"/>
    </source>
</evidence>
<evidence type="ECO:0000256" key="2">
    <source>
        <dbReference type="ARBA" id="ARBA00022490"/>
    </source>
</evidence>
<dbReference type="Pfam" id="PF00621">
    <property type="entry name" value="RhoGEF"/>
    <property type="match status" value="1"/>
</dbReference>
<dbReference type="Proteomes" id="UP000472262">
    <property type="component" value="Unassembled WGS sequence"/>
</dbReference>
<protein>
    <recommendedName>
        <fullName evidence="13">FYVE, RhoGEF and PH domain containing 3</fullName>
    </recommendedName>
</protein>
<feature type="compositionally biased region" description="Basic and acidic residues" evidence="8">
    <location>
        <begin position="78"/>
        <end position="107"/>
    </location>
</feature>
<comment type="subcellular location">
    <subcellularLocation>
        <location evidence="1">Cytoplasm</location>
    </subcellularLocation>
</comment>
<evidence type="ECO:0000259" key="10">
    <source>
        <dbReference type="PROSITE" id="PS50178"/>
    </source>
</evidence>
<evidence type="ECO:0000259" key="9">
    <source>
        <dbReference type="PROSITE" id="PS50010"/>
    </source>
</evidence>
<feature type="domain" description="FYVE-type" evidence="10">
    <location>
        <begin position="432"/>
        <end position="485"/>
    </location>
</feature>
<keyword evidence="4" id="KW-0479">Metal-binding</keyword>
<dbReference type="GO" id="GO:0046847">
    <property type="term" value="P:filopodium assembly"/>
    <property type="evidence" value="ECO:0007669"/>
    <property type="project" value="TreeGrafter"/>
</dbReference>
<evidence type="ECO:0000313" key="12">
    <source>
        <dbReference type="Proteomes" id="UP000472262"/>
    </source>
</evidence>
<feature type="compositionally biased region" description="Basic and acidic residues" evidence="8">
    <location>
        <begin position="420"/>
        <end position="433"/>
    </location>
</feature>
<reference evidence="11" key="2">
    <citation type="submission" date="2025-09" db="UniProtKB">
        <authorList>
            <consortium name="Ensembl"/>
        </authorList>
    </citation>
    <scope>IDENTIFICATION</scope>
</reference>
<dbReference type="SMART" id="SM00064">
    <property type="entry name" value="FYVE"/>
    <property type="match status" value="1"/>
</dbReference>
<dbReference type="CDD" id="cd00160">
    <property type="entry name" value="RhoGEF"/>
    <property type="match status" value="1"/>
</dbReference>
<dbReference type="InterPro" id="IPR013083">
    <property type="entry name" value="Znf_RING/FYVE/PHD"/>
</dbReference>
<evidence type="ECO:0000256" key="5">
    <source>
        <dbReference type="ARBA" id="ARBA00022771"/>
    </source>
</evidence>
<name>A0A672SC43_SINGR</name>
<feature type="compositionally biased region" description="Acidic residues" evidence="8">
    <location>
        <begin position="155"/>
        <end position="171"/>
    </location>
</feature>
<evidence type="ECO:0000256" key="4">
    <source>
        <dbReference type="ARBA" id="ARBA00022723"/>
    </source>
</evidence>
<dbReference type="SUPFAM" id="SSF57903">
    <property type="entry name" value="FYVE/PHD zinc finger"/>
    <property type="match status" value="1"/>
</dbReference>
<keyword evidence="12" id="KW-1185">Reference proteome</keyword>
<keyword evidence="2" id="KW-0963">Cytoplasm</keyword>
<reference evidence="11" key="1">
    <citation type="submission" date="2025-08" db="UniProtKB">
        <authorList>
            <consortium name="Ensembl"/>
        </authorList>
    </citation>
    <scope>IDENTIFICATION</scope>
</reference>
<organism evidence="11 12">
    <name type="scientific">Sinocyclocheilus grahami</name>
    <name type="common">Dianchi golden-line fish</name>
    <name type="synonym">Barbus grahami</name>
    <dbReference type="NCBI Taxonomy" id="75366"/>
    <lineage>
        <taxon>Eukaryota</taxon>
        <taxon>Metazoa</taxon>
        <taxon>Chordata</taxon>
        <taxon>Craniata</taxon>
        <taxon>Vertebrata</taxon>
        <taxon>Euteleostomi</taxon>
        <taxon>Actinopterygii</taxon>
        <taxon>Neopterygii</taxon>
        <taxon>Teleostei</taxon>
        <taxon>Ostariophysi</taxon>
        <taxon>Cypriniformes</taxon>
        <taxon>Cyprinidae</taxon>
        <taxon>Cyprininae</taxon>
        <taxon>Sinocyclocheilus</taxon>
    </lineage>
</organism>
<dbReference type="InterPro" id="IPR035899">
    <property type="entry name" value="DBL_dom_sf"/>
</dbReference>
<evidence type="ECO:0000256" key="3">
    <source>
        <dbReference type="ARBA" id="ARBA00022658"/>
    </source>
</evidence>
<evidence type="ECO:0000313" key="11">
    <source>
        <dbReference type="Ensembl" id="ENSSGRP00000099298.1"/>
    </source>
</evidence>
<dbReference type="SUPFAM" id="SSF48065">
    <property type="entry name" value="DBL homology domain (DH-domain)"/>
    <property type="match status" value="1"/>
</dbReference>
<keyword evidence="3" id="KW-0344">Guanine-nucleotide releasing factor</keyword>
<feature type="region of interest" description="Disordered" evidence="8">
    <location>
        <begin position="46"/>
        <end position="173"/>
    </location>
</feature>
<dbReference type="PANTHER" id="PTHR12673:SF14">
    <property type="entry name" value="FYVE, RHOGEF AND PH DOMAIN-CONTAINING PROTEIN 3"/>
    <property type="match status" value="1"/>
</dbReference>
<keyword evidence="6" id="KW-0862">Zinc</keyword>
<dbReference type="PANTHER" id="PTHR12673">
    <property type="entry name" value="FACIOGENITAL DYSPLASIA PROTEIN"/>
    <property type="match status" value="1"/>
</dbReference>
<feature type="region of interest" description="Disordered" evidence="8">
    <location>
        <begin position="398"/>
        <end position="433"/>
    </location>
</feature>
<dbReference type="GO" id="GO:0007010">
    <property type="term" value="P:cytoskeleton organization"/>
    <property type="evidence" value="ECO:0007669"/>
    <property type="project" value="TreeGrafter"/>
</dbReference>
<keyword evidence="5 7" id="KW-0863">Zinc-finger</keyword>
<dbReference type="InterPro" id="IPR000219">
    <property type="entry name" value="DH_dom"/>
</dbReference>
<proteinExistence type="predicted"/>
<dbReference type="InterPro" id="IPR017455">
    <property type="entry name" value="Znf_FYVE-rel"/>
</dbReference>
<dbReference type="OMA" id="CETDGAQ"/>
<evidence type="ECO:0000256" key="8">
    <source>
        <dbReference type="SAM" id="MobiDB-lite"/>
    </source>
</evidence>
<evidence type="ECO:0000256" key="1">
    <source>
        <dbReference type="ARBA" id="ARBA00004496"/>
    </source>
</evidence>
<dbReference type="Gene3D" id="1.20.900.10">
    <property type="entry name" value="Dbl homology (DH) domain"/>
    <property type="match status" value="1"/>
</dbReference>
<dbReference type="InParanoid" id="A0A672SC43"/>
<dbReference type="AlphaFoldDB" id="A0A672SC43"/>
<feature type="domain" description="DH" evidence="9">
    <location>
        <begin position="178"/>
        <end position="353"/>
    </location>
</feature>
<dbReference type="GO" id="GO:0005085">
    <property type="term" value="F:guanyl-nucleotide exchange factor activity"/>
    <property type="evidence" value="ECO:0007669"/>
    <property type="project" value="UniProtKB-KW"/>
</dbReference>
<dbReference type="PROSITE" id="PS50010">
    <property type="entry name" value="DH_2"/>
    <property type="match status" value="1"/>
</dbReference>
<dbReference type="GO" id="GO:0008270">
    <property type="term" value="F:zinc ion binding"/>
    <property type="evidence" value="ECO:0007669"/>
    <property type="project" value="UniProtKB-KW"/>
</dbReference>
<dbReference type="Gene3D" id="3.30.40.10">
    <property type="entry name" value="Zinc/RING finger domain, C3HC4 (zinc finger)"/>
    <property type="match status" value="1"/>
</dbReference>
<dbReference type="GO" id="GO:0005737">
    <property type="term" value="C:cytoplasm"/>
    <property type="evidence" value="ECO:0007669"/>
    <property type="project" value="UniProtKB-SubCell"/>
</dbReference>
<dbReference type="SMART" id="SM00325">
    <property type="entry name" value="RhoGEF"/>
    <property type="match status" value="1"/>
</dbReference>
<evidence type="ECO:0008006" key="13">
    <source>
        <dbReference type="Google" id="ProtNLM"/>
    </source>
</evidence>
<dbReference type="InterPro" id="IPR000306">
    <property type="entry name" value="Znf_FYVE"/>
</dbReference>
<dbReference type="PROSITE" id="PS50178">
    <property type="entry name" value="ZF_FYVE"/>
    <property type="match status" value="1"/>
</dbReference>
<dbReference type="Pfam" id="PF01363">
    <property type="entry name" value="FYVE"/>
    <property type="match status" value="1"/>
</dbReference>
<dbReference type="InterPro" id="IPR011011">
    <property type="entry name" value="Znf_FYVE_PHD"/>
</dbReference>
<feature type="region of interest" description="Disordered" evidence="8">
    <location>
        <begin position="1"/>
        <end position="22"/>
    </location>
</feature>
<accession>A0A672SC43</accession>
<dbReference type="Ensembl" id="ENSSGRT00000105637.1">
    <property type="protein sequence ID" value="ENSSGRP00000099298.1"/>
    <property type="gene ID" value="ENSSGRG00000049511.1"/>
</dbReference>
<dbReference type="InterPro" id="IPR051092">
    <property type="entry name" value="FYVE_RhoGEF_PH"/>
</dbReference>
<sequence>MDAPASRDASDHPQLSKTPAAAALEKDDALLFKTCEISELLGLSSLNSFQTDSASDAEITEELQKEHQKQCSSGLESNRSDSDGERHEGSSKHADGEEARSQGHEGTEASGKIPNRDSGIDSPSCGAEAEGFPSEDRSASLATETIAGDKRDSTQDEDSDLDEGSGEDPESLEIKSQKLLNIAKELLQTEEAYVKRLNLLDQVFCARLTEAGIPAEVITGIFSNISSIYLFHHQFLLPELQTRITQEWSCNPRIGDILQKLAPFLKMYGEYVKNFDRAMELVSTWTQRSAQFKSVVQNIQKQEVCGNLTLQHHMLEPVQRIPRYELLLKDYLKKLPASAADRRDAQSELTLFKHRLLTFTFTFHGKQRSLDPDVSHQYIPSHKQNSETFRAFNVSCSRDEEHTPDTPGLLSSASTCETDGAQHERKSSKKREKERETCKGCSETFHFTKRKHHCKSCGAAVCGKCSKVSESRNIRVCKPCFEGLQGAEGTAGGGTEKRIEQASVRGLFSFLLIV</sequence>
<evidence type="ECO:0000256" key="7">
    <source>
        <dbReference type="PROSITE-ProRule" id="PRU00091"/>
    </source>
</evidence>